<evidence type="ECO:0000313" key="2">
    <source>
        <dbReference type="Proteomes" id="UP000004110"/>
    </source>
</evidence>
<name>A0ABC9N7R8_BACUC</name>
<comment type="caution">
    <text evidence="1">The sequence shown here is derived from an EMBL/GenBank/DDBJ whole genome shotgun (WGS) entry which is preliminary data.</text>
</comment>
<dbReference type="Proteomes" id="UP000004110">
    <property type="component" value="Unassembled WGS sequence"/>
</dbReference>
<evidence type="ECO:0000313" key="1">
    <source>
        <dbReference type="EMBL" id="EDO52791.1"/>
    </source>
</evidence>
<dbReference type="AlphaFoldDB" id="A0ABC9N7R8"/>
<proteinExistence type="predicted"/>
<organism evidence="1 2">
    <name type="scientific">Bacteroides uniformis (strain ATCC 8492 / DSM 6597 / CCUG 4942 / CIP 103695 / JCM 5828 / KCTC 5204 / NCTC 13054 / VPI 0061)</name>
    <dbReference type="NCBI Taxonomy" id="411479"/>
    <lineage>
        <taxon>Bacteria</taxon>
        <taxon>Pseudomonadati</taxon>
        <taxon>Bacteroidota</taxon>
        <taxon>Bacteroidia</taxon>
        <taxon>Bacteroidales</taxon>
        <taxon>Bacteroidaceae</taxon>
        <taxon>Bacteroides</taxon>
    </lineage>
</organism>
<accession>A0ABC9N7R8</accession>
<sequence length="51" mass="5766">MLICFPIFSGEQIYNKGKIYRSSGPILFFLNRKSPSCFLGAKQGRASVTHR</sequence>
<dbReference type="EMBL" id="AAYH02000047">
    <property type="protein sequence ID" value="EDO52791.1"/>
    <property type="molecule type" value="Genomic_DNA"/>
</dbReference>
<reference evidence="1" key="2">
    <citation type="submission" date="2013-11" db="EMBL/GenBank/DDBJ databases">
        <title>Draft genome sequence of Bacteroides uniformis (ATCC 8492).</title>
        <authorList>
            <person name="Sudarsanam P."/>
            <person name="Ley R."/>
            <person name="Guruge J."/>
            <person name="Turnbaugh P.J."/>
            <person name="Mahowald M."/>
            <person name="Liep D."/>
            <person name="Gordon J."/>
        </authorList>
    </citation>
    <scope>NUCLEOTIDE SEQUENCE</scope>
    <source>
        <strain evidence="1">ATCC 8492</strain>
    </source>
</reference>
<keyword evidence="2" id="KW-1185">Reference proteome</keyword>
<reference evidence="1" key="1">
    <citation type="submission" date="2007-06" db="EMBL/GenBank/DDBJ databases">
        <authorList>
            <person name="Fulton L."/>
            <person name="Clifton S."/>
            <person name="Fulton B."/>
            <person name="Xu J."/>
            <person name="Minx P."/>
            <person name="Pepin K.H."/>
            <person name="Johnson M."/>
            <person name="Thiruvilangam P."/>
            <person name="Bhonagiri V."/>
            <person name="Nash W.E."/>
            <person name="Mardis E.R."/>
            <person name="Wilson R.K."/>
        </authorList>
    </citation>
    <scope>NUCLEOTIDE SEQUENCE [LARGE SCALE GENOMIC DNA]</scope>
    <source>
        <strain evidence="1">ATCC 8492</strain>
    </source>
</reference>
<protein>
    <submittedName>
        <fullName evidence="1">Uncharacterized protein</fullName>
    </submittedName>
</protein>
<gene>
    <name evidence="1" type="ORF">BACUNI_03586</name>
</gene>